<dbReference type="InterPro" id="IPR049574">
    <property type="entry name" value="CrtA-like"/>
</dbReference>
<comment type="caution">
    <text evidence="1">The sequence shown here is derived from an EMBL/GenBank/DDBJ whole genome shotgun (WGS) entry which is preliminary data.</text>
</comment>
<dbReference type="OrthoDB" id="701861at2"/>
<dbReference type="EMBL" id="RQGD01000025">
    <property type="protein sequence ID" value="TGL59099.1"/>
    <property type="molecule type" value="Genomic_DNA"/>
</dbReference>
<gene>
    <name evidence="1" type="ORF">EHQ58_09285</name>
</gene>
<keyword evidence="2" id="KW-1185">Reference proteome</keyword>
<organism evidence="1 2">
    <name type="scientific">Leptospira ognonensis</name>
    <dbReference type="NCBI Taxonomy" id="2484945"/>
    <lineage>
        <taxon>Bacteria</taxon>
        <taxon>Pseudomonadati</taxon>
        <taxon>Spirochaetota</taxon>
        <taxon>Spirochaetia</taxon>
        <taxon>Leptospirales</taxon>
        <taxon>Leptospiraceae</taxon>
        <taxon>Leptospira</taxon>
    </lineage>
</organism>
<dbReference type="AlphaFoldDB" id="A0A4R9K0C4"/>
<dbReference type="Proteomes" id="UP000297693">
    <property type="component" value="Unassembled WGS sequence"/>
</dbReference>
<dbReference type="CDD" id="cd21650">
    <property type="entry name" value="CrtA-like"/>
    <property type="match status" value="1"/>
</dbReference>
<evidence type="ECO:0000313" key="1">
    <source>
        <dbReference type="EMBL" id="TGL59099.1"/>
    </source>
</evidence>
<proteinExistence type="predicted"/>
<protein>
    <recommendedName>
        <fullName evidence="3">DUF3291 domain-containing protein</fullName>
    </recommendedName>
</protein>
<accession>A0A4R9K0C4</accession>
<sequence>MRSINQSNEIFTFHLVKIPFLSLPKFLFSSLHKRNIPGVLHSESFFTMNLGESIFSPNRYNLQSFAFFVWWREESFLDAMLNDPSFGILKEGWHVRMKLYRRWGEISSLKEATIVTKQELSEKPVVAVTLARLKLTQTLRFIKWGKPVEKQVKNHSGQILALAALRPLNTFSTFSIWKNESAMIDMVYGRDRQFDGESHQLAMMERNRKDFHYEFTTMRFTPFKEVGVWKGESNYLNLS</sequence>
<reference evidence="1" key="1">
    <citation type="journal article" date="2019" name="PLoS Negl. Trop. Dis.">
        <title>Revisiting the worldwide diversity of Leptospira species in the environment.</title>
        <authorList>
            <person name="Vincent A.T."/>
            <person name="Schiettekatte O."/>
            <person name="Bourhy P."/>
            <person name="Veyrier F.J."/>
            <person name="Picardeau M."/>
        </authorList>
    </citation>
    <scope>NUCLEOTIDE SEQUENCE [LARGE SCALE GENOMIC DNA]</scope>
    <source>
        <strain evidence="1">201702476</strain>
    </source>
</reference>
<evidence type="ECO:0000313" key="2">
    <source>
        <dbReference type="Proteomes" id="UP000297693"/>
    </source>
</evidence>
<dbReference type="RefSeq" id="WP_135623626.1">
    <property type="nucleotide sequence ID" value="NZ_RQGD01000025.1"/>
</dbReference>
<evidence type="ECO:0008006" key="3">
    <source>
        <dbReference type="Google" id="ProtNLM"/>
    </source>
</evidence>
<name>A0A4R9K0C4_9LEPT</name>